<dbReference type="SUPFAM" id="SSF57716">
    <property type="entry name" value="Glucocorticoid receptor-like (DNA-binding domain)"/>
    <property type="match status" value="1"/>
</dbReference>
<protein>
    <recommendedName>
        <fullName evidence="6">Zinc finger DksA/TraR C4-type domain-containing protein</fullName>
    </recommendedName>
</protein>
<dbReference type="EMBL" id="PEYE01000041">
    <property type="protein sequence ID" value="PIS38653.1"/>
    <property type="molecule type" value="Genomic_DNA"/>
</dbReference>
<keyword evidence="5" id="KW-0175">Coiled coil</keyword>
<dbReference type="PANTHER" id="PTHR33823">
    <property type="entry name" value="RNA POLYMERASE-BINDING TRANSCRIPTION FACTOR DKSA-RELATED"/>
    <property type="match status" value="1"/>
</dbReference>
<dbReference type="Gene3D" id="1.20.120.910">
    <property type="entry name" value="DksA, coiled-coil domain"/>
    <property type="match status" value="1"/>
</dbReference>
<accession>A0A2M6T0C1</accession>
<sequence>MLDKDFLKKIKEKLETDKSSLEESLKGFAEKNKKLPNDWDSRFPNFADDKLEESADEVEEYEALLPVEYSLETRLRDISLALEKIKKGVYGKCEKCGKEIAEERLSFYPEARTCNTCRQKKIS</sequence>
<evidence type="ECO:0000256" key="2">
    <source>
        <dbReference type="ARBA" id="ARBA00022771"/>
    </source>
</evidence>
<dbReference type="PROSITE" id="PS01102">
    <property type="entry name" value="ZF_DKSA_1"/>
    <property type="match status" value="1"/>
</dbReference>
<evidence type="ECO:0000256" key="4">
    <source>
        <dbReference type="PROSITE-ProRule" id="PRU00510"/>
    </source>
</evidence>
<feature type="coiled-coil region" evidence="5">
    <location>
        <begin position="4"/>
        <end position="31"/>
    </location>
</feature>
<dbReference type="Proteomes" id="UP000229390">
    <property type="component" value="Unassembled WGS sequence"/>
</dbReference>
<keyword evidence="3" id="KW-0862">Zinc</keyword>
<evidence type="ECO:0000313" key="8">
    <source>
        <dbReference type="Proteomes" id="UP000229390"/>
    </source>
</evidence>
<evidence type="ECO:0000256" key="3">
    <source>
        <dbReference type="ARBA" id="ARBA00022833"/>
    </source>
</evidence>
<reference evidence="8" key="1">
    <citation type="submission" date="2017-09" db="EMBL/GenBank/DDBJ databases">
        <title>Depth-based differentiation of microbial function through sediment-hosted aquifers and enrichment of novel symbionts in the deep terrestrial subsurface.</title>
        <authorList>
            <person name="Probst A.J."/>
            <person name="Ladd B."/>
            <person name="Jarett J.K."/>
            <person name="Geller-Mcgrath D.E."/>
            <person name="Sieber C.M.K."/>
            <person name="Emerson J.B."/>
            <person name="Anantharaman K."/>
            <person name="Thomas B.C."/>
            <person name="Malmstrom R."/>
            <person name="Stieglmeier M."/>
            <person name="Klingl A."/>
            <person name="Woyke T."/>
            <person name="Ryan C.M."/>
            <person name="Banfield J.F."/>
        </authorList>
    </citation>
    <scope>NUCLEOTIDE SEQUENCE [LARGE SCALE GENOMIC DNA]</scope>
</reference>
<dbReference type="PROSITE" id="PS51128">
    <property type="entry name" value="ZF_DKSA_2"/>
    <property type="match status" value="1"/>
</dbReference>
<evidence type="ECO:0000256" key="1">
    <source>
        <dbReference type="ARBA" id="ARBA00022723"/>
    </source>
</evidence>
<dbReference type="PANTHER" id="PTHR33823:SF4">
    <property type="entry name" value="GENERAL STRESS PROTEIN 16O"/>
    <property type="match status" value="1"/>
</dbReference>
<name>A0A2M6T0C1_9BACT</name>
<evidence type="ECO:0000259" key="6">
    <source>
        <dbReference type="Pfam" id="PF01258"/>
    </source>
</evidence>
<proteinExistence type="predicted"/>
<comment type="caution">
    <text evidence="7">The sequence shown here is derived from an EMBL/GenBank/DDBJ whole genome shotgun (WGS) entry which is preliminary data.</text>
</comment>
<evidence type="ECO:0000313" key="7">
    <source>
        <dbReference type="EMBL" id="PIS38653.1"/>
    </source>
</evidence>
<keyword evidence="2" id="KW-0863">Zinc-finger</keyword>
<dbReference type="InterPro" id="IPR020458">
    <property type="entry name" value="Znf_DskA_TraR_CS"/>
</dbReference>
<organism evidence="7 8">
    <name type="scientific">Candidatus Nealsonbacteria bacterium CG08_land_8_20_14_0_20_43_11</name>
    <dbReference type="NCBI Taxonomy" id="1974706"/>
    <lineage>
        <taxon>Bacteria</taxon>
        <taxon>Candidatus Nealsoniibacteriota</taxon>
    </lineage>
</organism>
<dbReference type="AlphaFoldDB" id="A0A2M6T0C1"/>
<feature type="domain" description="Zinc finger DksA/TraR C4-type" evidence="6">
    <location>
        <begin position="89"/>
        <end position="120"/>
    </location>
</feature>
<dbReference type="InterPro" id="IPR000962">
    <property type="entry name" value="Znf_DskA_TraR"/>
</dbReference>
<dbReference type="Pfam" id="PF01258">
    <property type="entry name" value="zf-dskA_traR"/>
    <property type="match status" value="1"/>
</dbReference>
<gene>
    <name evidence="7" type="ORF">COT34_02550</name>
</gene>
<evidence type="ECO:0000256" key="5">
    <source>
        <dbReference type="SAM" id="Coils"/>
    </source>
</evidence>
<feature type="zinc finger region" description="dksA C4-type" evidence="4">
    <location>
        <begin position="93"/>
        <end position="117"/>
    </location>
</feature>
<keyword evidence="1" id="KW-0479">Metal-binding</keyword>
<dbReference type="GO" id="GO:0008270">
    <property type="term" value="F:zinc ion binding"/>
    <property type="evidence" value="ECO:0007669"/>
    <property type="project" value="UniProtKB-KW"/>
</dbReference>